<dbReference type="Proteomes" id="UP000663828">
    <property type="component" value="Unassembled WGS sequence"/>
</dbReference>
<feature type="signal peptide" evidence="1">
    <location>
        <begin position="1"/>
        <end position="21"/>
    </location>
</feature>
<sequence>MSKLLLLILCFLILTFHVCIAQQDIQSDTWVAVDALGRTLSNASQVGPPRAHRTVGMFYFLHLGHDGSINGPYDVSKILQAHPEALYNISDSHWGPLDYSHIWGESLFGYYMIDDDFILRKHASMIVNAGVDVIIFDVSNGVTFRDNYQKLCRVYTDIRVKGGRTPQIAFLCPFGNPDDMGRKTTRAIYEDLYANGSYSDLWFRWKGKPLMLADPDYVDDDIRQFFTLRRNIAPYNQGPTGPNQWAWLEIYPQHAFPNSEGETEEAAVGVAQNYNTIQYNSTAPMSWKGAFGRSHHNNSMDNRTDAVNWGLNFAEQWQRALEIDPLFIFVTGWNEWTAGRYASWSRWTAPPVIFVDEFIQEFSRDIEPMMGGHGDNYYYQLVDSVRRYKGVRSVIPVQASPIIIDGHFQDWIPVQPSFQTDPGTPVCRNYSGSGKAGPYINYTGRNDIIESKVSYNGDYIYFYVRTYNMTTNYTDPNWMLLFLNTDANYTTGWLGYDYVINRHVQSLGETFLERNTENNSYVWTELTTIPYAMRGKELELMVPRKMLNIPSSSVTIDFKWADNIQQDGTWSDFTLNGDAAPPDRFNFRAQLN</sequence>
<feature type="chain" id="PRO_5036225327" evidence="1">
    <location>
        <begin position="22"/>
        <end position="592"/>
    </location>
</feature>
<name>A0A814MMY8_ADIRI</name>
<evidence type="ECO:0000313" key="3">
    <source>
        <dbReference type="EMBL" id="CAF1080104.1"/>
    </source>
</evidence>
<dbReference type="AlphaFoldDB" id="A0A814MMY8"/>
<dbReference type="OrthoDB" id="10262193at2759"/>
<dbReference type="Gene3D" id="3.20.20.80">
    <property type="entry name" value="Glycosidases"/>
    <property type="match status" value="1"/>
</dbReference>
<evidence type="ECO:0000313" key="4">
    <source>
        <dbReference type="Proteomes" id="UP000663828"/>
    </source>
</evidence>
<evidence type="ECO:0000256" key="1">
    <source>
        <dbReference type="SAM" id="SignalP"/>
    </source>
</evidence>
<keyword evidence="4" id="KW-1185">Reference proteome</keyword>
<comment type="caution">
    <text evidence="3">The sequence shown here is derived from an EMBL/GenBank/DDBJ whole genome shotgun (WGS) entry which is preliminary data.</text>
</comment>
<dbReference type="Proteomes" id="UP000663852">
    <property type="component" value="Unassembled WGS sequence"/>
</dbReference>
<proteinExistence type="predicted"/>
<gene>
    <name evidence="2" type="ORF">EDS130_LOCUS13742</name>
    <name evidence="3" type="ORF">XAT740_LOCUS17275</name>
</gene>
<dbReference type="EMBL" id="CAJNOJ010000055">
    <property type="protein sequence ID" value="CAF0978465.1"/>
    <property type="molecule type" value="Genomic_DNA"/>
</dbReference>
<organism evidence="3 4">
    <name type="scientific">Adineta ricciae</name>
    <name type="common">Rotifer</name>
    <dbReference type="NCBI Taxonomy" id="249248"/>
    <lineage>
        <taxon>Eukaryota</taxon>
        <taxon>Metazoa</taxon>
        <taxon>Spiralia</taxon>
        <taxon>Gnathifera</taxon>
        <taxon>Rotifera</taxon>
        <taxon>Eurotatoria</taxon>
        <taxon>Bdelloidea</taxon>
        <taxon>Adinetida</taxon>
        <taxon>Adinetidae</taxon>
        <taxon>Adineta</taxon>
    </lineage>
</organism>
<reference evidence="3" key="1">
    <citation type="submission" date="2021-02" db="EMBL/GenBank/DDBJ databases">
        <authorList>
            <person name="Nowell W R."/>
        </authorList>
    </citation>
    <scope>NUCLEOTIDE SEQUENCE</scope>
</reference>
<evidence type="ECO:0000313" key="2">
    <source>
        <dbReference type="EMBL" id="CAF0978465.1"/>
    </source>
</evidence>
<accession>A0A814MMY8</accession>
<dbReference type="SUPFAM" id="SSF49344">
    <property type="entry name" value="CBD9-like"/>
    <property type="match status" value="1"/>
</dbReference>
<keyword evidence="1" id="KW-0732">Signal</keyword>
<protein>
    <submittedName>
        <fullName evidence="3">Uncharacterized protein</fullName>
    </submittedName>
</protein>
<dbReference type="EMBL" id="CAJNOR010001123">
    <property type="protein sequence ID" value="CAF1080104.1"/>
    <property type="molecule type" value="Genomic_DNA"/>
</dbReference>